<feature type="transmembrane region" description="Helical" evidence="2">
    <location>
        <begin position="36"/>
        <end position="55"/>
    </location>
</feature>
<feature type="region of interest" description="Disordered" evidence="1">
    <location>
        <begin position="945"/>
        <end position="989"/>
    </location>
</feature>
<dbReference type="EMBL" id="LHZB01000118">
    <property type="protein sequence ID" value="KXV00134.1"/>
    <property type="molecule type" value="Genomic_DNA"/>
</dbReference>
<feature type="transmembrane region" description="Helical" evidence="2">
    <location>
        <begin position="779"/>
        <end position="804"/>
    </location>
</feature>
<dbReference type="NCBIfam" id="TIGR04346">
    <property type="entry name" value="DotA_TraY"/>
    <property type="match status" value="1"/>
</dbReference>
<dbReference type="InterPro" id="IPR027628">
    <property type="entry name" value="DotA_TraY"/>
</dbReference>
<dbReference type="PATRIC" id="fig|442.7.peg.3430"/>
<keyword evidence="2" id="KW-0472">Membrane</keyword>
<keyword evidence="2" id="KW-0812">Transmembrane</keyword>
<evidence type="ECO:0000313" key="3">
    <source>
        <dbReference type="EMBL" id="KXV00134.1"/>
    </source>
</evidence>
<reference evidence="3 4" key="1">
    <citation type="submission" date="2015-06" db="EMBL/GenBank/DDBJ databases">
        <title>Improved classification and identification of acetic acid bacteria using matrix-assisted laser desorption/ionization time-of-flight mass spectrometry; Gluconobacter nephelii and Gluconobacter uchimurae are later heterotypic synonyms of Gluconobacter japonicus and Gluconobacter oxydans, respectively.</title>
        <authorList>
            <person name="Li L."/>
            <person name="Cleenwerck I."/>
            <person name="De Vuyst L."/>
            <person name="Vandamme P."/>
        </authorList>
    </citation>
    <scope>NUCLEOTIDE SEQUENCE [LARGE SCALE GENOMIC DNA]</scope>
    <source>
        <strain evidence="3 4">LMG 1764</strain>
    </source>
</reference>
<feature type="compositionally biased region" description="Polar residues" evidence="1">
    <location>
        <begin position="973"/>
        <end position="989"/>
    </location>
</feature>
<feature type="transmembrane region" description="Helical" evidence="2">
    <location>
        <begin position="96"/>
        <end position="113"/>
    </location>
</feature>
<feature type="transmembrane region" description="Helical" evidence="2">
    <location>
        <begin position="256"/>
        <end position="280"/>
    </location>
</feature>
<evidence type="ECO:0000256" key="2">
    <source>
        <dbReference type="SAM" id="Phobius"/>
    </source>
</evidence>
<feature type="transmembrane region" description="Helical" evidence="2">
    <location>
        <begin position="825"/>
        <end position="847"/>
    </location>
</feature>
<dbReference type="AlphaFoldDB" id="A0A149QSH2"/>
<sequence length="989" mass="103669">MVSHAFAVRTDMPEKPKLLQFSPTGAKDARRLATNFTRMVVNALVIIMLSIASVLKPGEVKKLKSQATDDRQRFSDAMSLYGVDEKGLQSRIRGSAILFYVFLAGATVDLVFIGRCLVDYGVRGISGVLPGLGFLFMLSTLVLKYGFANYQLRTRSLSSFPSYLKSSNMFLPAFRIMPAVTLVAVAAMGMFPSLAHAATSFSTSAGSCATSVASLSNIISVPCSSDLWLQTLQYIFPNIGPLGTNNGSASTGAGGLVATITAFLSVLMTVGTGVMGWHFISGTVATAHEGTVLGQKFHTVWAPLRLCYGVGMLAPTAKGVCLAQVFALYVALWSGSFGNVLWGTYVQNISQVTLASGLNLPDTTGVVKGFAQAEMCYALNSLYEAQNPRVNAVMPAHPDTYTVTASETTSPAALDTPYASYSSLAASHGSDLARSSVQWDYGPCGKVTGEFNLNGTGTLNGAAKQFDASKLAAIKQLQTKMNTDTKAIAAALLTPSGDNSGVSNGTDPLTKSISAFQSDIVATKQAFDTAVGSAAAAYESSLTNSAGQSYVAQFQSTVASKGWMTAGAYYMTAVRLQHAVADVLKTNPTFETNAAAVDAMHTDVMKALSEDGKGGLTRVQQAIDTAMGTIAENETQAKTGALVASAQAQPVGLSNTLTKLFTPVTNMVQEYVSSMTEIQPGKGAALQQMVNEGHDILDVAVAIGLLMLANIFTGGLIASAGSSFLGRAAGALTGGMASSMASAAGGLIQAVSGLGLMLAMGLLSVGILFAYIIPMMPFIQFMFFVLGCIVLVCEAVIATPLWAFMHIRMDGSELIDGHQRSGYVILFNLFLRIPMGIFGLILSMGIFETILWCNAQLFPVAVTAATADNAEGPVGFLAMLAISSYMQYQFALKSFAIITSMPAQVARWFGASGDAMQEEESSKAAMQFAMGQMTGNLTSLINKGRTNLSAGAGKGSTDRPTTDGNTAGDEGTSDAQPTQNPRATQTPSD</sequence>
<feature type="transmembrane region" description="Helical" evidence="2">
    <location>
        <begin position="696"/>
        <end position="718"/>
    </location>
</feature>
<protein>
    <recommendedName>
        <fullName evidence="5">DotA/TraY family protein</fullName>
    </recommendedName>
</protein>
<feature type="transmembrane region" description="Helical" evidence="2">
    <location>
        <begin position="724"/>
        <end position="747"/>
    </location>
</feature>
<name>A0A149QSH2_9PROT</name>
<evidence type="ECO:0008006" key="5">
    <source>
        <dbReference type="Google" id="ProtNLM"/>
    </source>
</evidence>
<evidence type="ECO:0000256" key="1">
    <source>
        <dbReference type="SAM" id="MobiDB-lite"/>
    </source>
</evidence>
<evidence type="ECO:0000313" key="4">
    <source>
        <dbReference type="Proteomes" id="UP000075573"/>
    </source>
</evidence>
<accession>A0A149QSH2</accession>
<feature type="transmembrane region" description="Helical" evidence="2">
    <location>
        <begin position="754"/>
        <end position="773"/>
    </location>
</feature>
<feature type="transmembrane region" description="Helical" evidence="2">
    <location>
        <begin position="169"/>
        <end position="191"/>
    </location>
</feature>
<dbReference type="Proteomes" id="UP000075573">
    <property type="component" value="Unassembled WGS sequence"/>
</dbReference>
<proteinExistence type="predicted"/>
<feature type="transmembrane region" description="Helical" evidence="2">
    <location>
        <begin position="125"/>
        <end position="148"/>
    </location>
</feature>
<keyword evidence="2" id="KW-1133">Transmembrane helix</keyword>
<comment type="caution">
    <text evidence="3">The sequence shown here is derived from an EMBL/GenBank/DDBJ whole genome shotgun (WGS) entry which is preliminary data.</text>
</comment>
<gene>
    <name evidence="3" type="ORF">AD929_13075</name>
</gene>
<organism evidence="3 4">
    <name type="scientific">Gluconobacter potus</name>
    <dbReference type="NCBI Taxonomy" id="2724927"/>
    <lineage>
        <taxon>Bacteria</taxon>
        <taxon>Pseudomonadati</taxon>
        <taxon>Pseudomonadota</taxon>
        <taxon>Alphaproteobacteria</taxon>
        <taxon>Acetobacterales</taxon>
        <taxon>Acetobacteraceae</taxon>
        <taxon>Gluconobacter</taxon>
    </lineage>
</organism>